<comment type="caution">
    <text evidence="2">The sequence shown here is derived from an EMBL/GenBank/DDBJ whole genome shotgun (WGS) entry which is preliminary data.</text>
</comment>
<evidence type="ECO:0000313" key="3">
    <source>
        <dbReference type="Proteomes" id="UP000011599"/>
    </source>
</evidence>
<reference evidence="2 3" key="1">
    <citation type="journal article" date="2014" name="PLoS Genet.">
        <title>Phylogenetically driven sequencing of extremely halophilic archaea reveals strategies for static and dynamic osmo-response.</title>
        <authorList>
            <person name="Becker E.A."/>
            <person name="Seitzer P.M."/>
            <person name="Tritt A."/>
            <person name="Larsen D."/>
            <person name="Krusor M."/>
            <person name="Yao A.I."/>
            <person name="Wu D."/>
            <person name="Madern D."/>
            <person name="Eisen J.A."/>
            <person name="Darling A.E."/>
            <person name="Facciotti M.T."/>
        </authorList>
    </citation>
    <scope>NUCLEOTIDE SEQUENCE [LARGE SCALE GENOMIC DNA]</scope>
    <source>
        <strain evidence="2 3">GA33</strain>
    </source>
</reference>
<accession>L9VQB8</accession>
<protein>
    <submittedName>
        <fullName evidence="2">Uncharacterized protein</fullName>
    </submittedName>
</protein>
<gene>
    <name evidence="2" type="ORF">C496_15377</name>
</gene>
<organism evidence="2 3">
    <name type="scientific">Natronorubrum tibetense GA33</name>
    <dbReference type="NCBI Taxonomy" id="1114856"/>
    <lineage>
        <taxon>Archaea</taxon>
        <taxon>Methanobacteriati</taxon>
        <taxon>Methanobacteriota</taxon>
        <taxon>Stenosarchaea group</taxon>
        <taxon>Halobacteria</taxon>
        <taxon>Halobacteriales</taxon>
        <taxon>Natrialbaceae</taxon>
        <taxon>Natronorubrum</taxon>
    </lineage>
</organism>
<proteinExistence type="predicted"/>
<evidence type="ECO:0000256" key="1">
    <source>
        <dbReference type="SAM" id="MobiDB-lite"/>
    </source>
</evidence>
<sequence>MEDSETVRHLWSRSHPTAGGFGDSSSPIDPSRTSELLGEFEGYQVRVMAAIDALYLRAAQNMMTVLLDSSRKSHADRDRGRSCFSVASTHALLSSRRP</sequence>
<dbReference type="AlphaFoldDB" id="L9VQB8"/>
<dbReference type="EMBL" id="AOHW01000038">
    <property type="protein sequence ID" value="ELY39251.1"/>
    <property type="molecule type" value="Genomic_DNA"/>
</dbReference>
<dbReference type="PATRIC" id="fig|1114856.3.peg.3187"/>
<evidence type="ECO:0000313" key="2">
    <source>
        <dbReference type="EMBL" id="ELY39251.1"/>
    </source>
</evidence>
<keyword evidence="3" id="KW-1185">Reference proteome</keyword>
<dbReference type="Proteomes" id="UP000011599">
    <property type="component" value="Unassembled WGS sequence"/>
</dbReference>
<feature type="compositionally biased region" description="Polar residues" evidence="1">
    <location>
        <begin position="23"/>
        <end position="33"/>
    </location>
</feature>
<name>L9VQB8_9EURY</name>
<feature type="region of interest" description="Disordered" evidence="1">
    <location>
        <begin position="1"/>
        <end position="33"/>
    </location>
</feature>